<dbReference type="InterPro" id="IPR036237">
    <property type="entry name" value="Xyl_isomerase-like_sf"/>
</dbReference>
<feature type="non-terminal residue" evidence="2">
    <location>
        <position position="1"/>
    </location>
</feature>
<proteinExistence type="predicted"/>
<name>A0A0F9AE88_9ZZZZ</name>
<dbReference type="PANTHER" id="PTHR12110">
    <property type="entry name" value="HYDROXYPYRUVATE ISOMERASE"/>
    <property type="match status" value="1"/>
</dbReference>
<gene>
    <name evidence="2" type="ORF">LCGC14_2923110</name>
</gene>
<protein>
    <recommendedName>
        <fullName evidence="1">Xylose isomerase-like TIM barrel domain-containing protein</fullName>
    </recommendedName>
</protein>
<dbReference type="PANTHER" id="PTHR12110:SF21">
    <property type="entry name" value="XYLOSE ISOMERASE-LIKE TIM BARREL DOMAIN-CONTAINING PROTEIN"/>
    <property type="match status" value="1"/>
</dbReference>
<organism evidence="2">
    <name type="scientific">marine sediment metagenome</name>
    <dbReference type="NCBI Taxonomy" id="412755"/>
    <lineage>
        <taxon>unclassified sequences</taxon>
        <taxon>metagenomes</taxon>
        <taxon>ecological metagenomes</taxon>
    </lineage>
</organism>
<dbReference type="SUPFAM" id="SSF51658">
    <property type="entry name" value="Xylose isomerase-like"/>
    <property type="match status" value="1"/>
</dbReference>
<sequence length="315" mass="35930">IIVKIGIMSAAFPNKSLKEVVKFASENGFQTLEVVCWPASEQKDRKYGGVVHIDVDSLTPVKISEIKGMLADAGVEITALGYYPNPLHPDLEHRRYVIEHLKKVIIGAEKLGVGIVGTLVGRSCNTELTGRDWKKDLNNNFQQFNEVWPDIVRFSADHNVMIAIEHCPMLYTDTWPGGDNLPYSPSIIHRMFEELPEKNFGIMFDPSHFIWLMIDYIRFIYDFADRIFAVHALDMVIDDEILYQEGIMGCDYDWKIPRLPGQGSVNWKKLTAALYDIGYDNTLNIEHEDANWEGSTELVKRGFLLAKKTLESYIV</sequence>
<dbReference type="Gene3D" id="3.20.20.150">
    <property type="entry name" value="Divalent-metal-dependent TIM barrel enzymes"/>
    <property type="match status" value="1"/>
</dbReference>
<feature type="domain" description="Xylose isomerase-like TIM barrel" evidence="1">
    <location>
        <begin position="22"/>
        <end position="294"/>
    </location>
</feature>
<dbReference type="AlphaFoldDB" id="A0A0F9AE88"/>
<accession>A0A0F9AE88</accession>
<evidence type="ECO:0000259" key="1">
    <source>
        <dbReference type="Pfam" id="PF01261"/>
    </source>
</evidence>
<reference evidence="2" key="1">
    <citation type="journal article" date="2015" name="Nature">
        <title>Complex archaea that bridge the gap between prokaryotes and eukaryotes.</title>
        <authorList>
            <person name="Spang A."/>
            <person name="Saw J.H."/>
            <person name="Jorgensen S.L."/>
            <person name="Zaremba-Niedzwiedzka K."/>
            <person name="Martijn J."/>
            <person name="Lind A.E."/>
            <person name="van Eijk R."/>
            <person name="Schleper C."/>
            <person name="Guy L."/>
            <person name="Ettema T.J."/>
        </authorList>
    </citation>
    <scope>NUCLEOTIDE SEQUENCE</scope>
</reference>
<dbReference type="EMBL" id="LAZR01058150">
    <property type="protein sequence ID" value="KKK70526.1"/>
    <property type="molecule type" value="Genomic_DNA"/>
</dbReference>
<evidence type="ECO:0000313" key="2">
    <source>
        <dbReference type="EMBL" id="KKK70526.1"/>
    </source>
</evidence>
<comment type="caution">
    <text evidence="2">The sequence shown here is derived from an EMBL/GenBank/DDBJ whole genome shotgun (WGS) entry which is preliminary data.</text>
</comment>
<dbReference type="InterPro" id="IPR013022">
    <property type="entry name" value="Xyl_isomerase-like_TIM-brl"/>
</dbReference>
<dbReference type="Pfam" id="PF01261">
    <property type="entry name" value="AP_endonuc_2"/>
    <property type="match status" value="1"/>
</dbReference>
<dbReference type="InterPro" id="IPR050312">
    <property type="entry name" value="IolE/XylAMocC-like"/>
</dbReference>